<dbReference type="Pfam" id="PF03129">
    <property type="entry name" value="HGTP_anticodon"/>
    <property type="match status" value="1"/>
</dbReference>
<dbReference type="HAMAP" id="MF_00127">
    <property type="entry name" value="His_tRNA_synth"/>
    <property type="match status" value="1"/>
</dbReference>
<keyword evidence="3" id="KW-0547">Nucleotide-binding</keyword>
<protein>
    <recommendedName>
        <fullName evidence="2">histidine--tRNA ligase</fullName>
        <ecNumber evidence="2">6.1.1.21</ecNumber>
    </recommendedName>
    <alternativeName>
        <fullName evidence="4">Histidyl-tRNA synthetase</fullName>
    </alternativeName>
</protein>
<keyword evidence="8" id="KW-0030">Aminoacyl-tRNA synthetase</keyword>
<dbReference type="GO" id="GO:0005524">
    <property type="term" value="F:ATP binding"/>
    <property type="evidence" value="ECO:0007669"/>
    <property type="project" value="InterPro"/>
</dbReference>
<keyword evidence="8" id="KW-0436">Ligase</keyword>
<evidence type="ECO:0000256" key="2">
    <source>
        <dbReference type="ARBA" id="ARBA00012815"/>
    </source>
</evidence>
<dbReference type="AlphaFoldDB" id="A0A0W8F744"/>
<dbReference type="Gene3D" id="3.30.930.10">
    <property type="entry name" value="Bira Bifunctional Protein, Domain 2"/>
    <property type="match status" value="1"/>
</dbReference>
<dbReference type="CDD" id="cd00773">
    <property type="entry name" value="HisRS-like_core"/>
    <property type="match status" value="1"/>
</dbReference>
<dbReference type="GO" id="GO:0004821">
    <property type="term" value="F:histidine-tRNA ligase activity"/>
    <property type="evidence" value="ECO:0007669"/>
    <property type="project" value="UniProtKB-EC"/>
</dbReference>
<comment type="similarity">
    <text evidence="1">Belongs to the class-II aminoacyl-tRNA synthetase family.</text>
</comment>
<gene>
    <name evidence="8" type="ORF">ASZ90_013622</name>
</gene>
<comment type="catalytic activity">
    <reaction evidence="5">
        <text>tRNA(His) + L-histidine + ATP = L-histidyl-tRNA(His) + AMP + diphosphate + H(+)</text>
        <dbReference type="Rhea" id="RHEA:17313"/>
        <dbReference type="Rhea" id="RHEA-COMP:9665"/>
        <dbReference type="Rhea" id="RHEA-COMP:9689"/>
        <dbReference type="ChEBI" id="CHEBI:15378"/>
        <dbReference type="ChEBI" id="CHEBI:30616"/>
        <dbReference type="ChEBI" id="CHEBI:33019"/>
        <dbReference type="ChEBI" id="CHEBI:57595"/>
        <dbReference type="ChEBI" id="CHEBI:78442"/>
        <dbReference type="ChEBI" id="CHEBI:78527"/>
        <dbReference type="ChEBI" id="CHEBI:456215"/>
        <dbReference type="EC" id="6.1.1.21"/>
    </reaction>
</comment>
<dbReference type="EC" id="6.1.1.21" evidence="2"/>
<reference evidence="8" key="1">
    <citation type="journal article" date="2015" name="Proc. Natl. Acad. Sci. U.S.A.">
        <title>Networks of energetic and metabolic interactions define dynamics in microbial communities.</title>
        <authorList>
            <person name="Embree M."/>
            <person name="Liu J.K."/>
            <person name="Al-Bassam M.M."/>
            <person name="Zengler K."/>
        </authorList>
    </citation>
    <scope>NUCLEOTIDE SEQUENCE</scope>
</reference>
<dbReference type="InterPro" id="IPR015807">
    <property type="entry name" value="His-tRNA-ligase"/>
</dbReference>
<dbReference type="NCBIfam" id="TIGR00442">
    <property type="entry name" value="hisS"/>
    <property type="match status" value="1"/>
</dbReference>
<dbReference type="InterPro" id="IPR036621">
    <property type="entry name" value="Anticodon-bd_dom_sf"/>
</dbReference>
<feature type="domain" description="Aminoacyl-transfer RNA synthetases class-II family profile" evidence="7">
    <location>
        <begin position="8"/>
        <end position="368"/>
    </location>
</feature>
<dbReference type="InterPro" id="IPR004154">
    <property type="entry name" value="Anticodon-bd"/>
</dbReference>
<dbReference type="SUPFAM" id="SSF52954">
    <property type="entry name" value="Class II aaRS ABD-related"/>
    <property type="match status" value="1"/>
</dbReference>
<evidence type="ECO:0000256" key="5">
    <source>
        <dbReference type="ARBA" id="ARBA00047639"/>
    </source>
</evidence>
<proteinExistence type="inferred from homology"/>
<evidence type="ECO:0000313" key="8">
    <source>
        <dbReference type="EMBL" id="KUG16712.1"/>
    </source>
</evidence>
<evidence type="ECO:0000256" key="3">
    <source>
        <dbReference type="ARBA" id="ARBA00022741"/>
    </source>
</evidence>
<dbReference type="SUPFAM" id="SSF55681">
    <property type="entry name" value="Class II aaRS and biotin synthetases"/>
    <property type="match status" value="1"/>
</dbReference>
<dbReference type="InterPro" id="IPR045864">
    <property type="entry name" value="aa-tRNA-synth_II/BPL/LPL"/>
</dbReference>
<dbReference type="Pfam" id="PF13393">
    <property type="entry name" value="tRNA-synt_His"/>
    <property type="match status" value="2"/>
</dbReference>
<organism evidence="8">
    <name type="scientific">hydrocarbon metagenome</name>
    <dbReference type="NCBI Taxonomy" id="938273"/>
    <lineage>
        <taxon>unclassified sequences</taxon>
        <taxon>metagenomes</taxon>
        <taxon>ecological metagenomes</taxon>
    </lineage>
</organism>
<feature type="region of interest" description="Disordered" evidence="6">
    <location>
        <begin position="239"/>
        <end position="261"/>
    </location>
</feature>
<dbReference type="PROSITE" id="PS50862">
    <property type="entry name" value="AA_TRNA_LIGASE_II"/>
    <property type="match status" value="1"/>
</dbReference>
<dbReference type="Gene3D" id="3.40.50.800">
    <property type="entry name" value="Anticodon-binding domain"/>
    <property type="match status" value="1"/>
</dbReference>
<dbReference type="PIRSF" id="PIRSF001549">
    <property type="entry name" value="His-tRNA_synth"/>
    <property type="match status" value="1"/>
</dbReference>
<dbReference type="InterPro" id="IPR041715">
    <property type="entry name" value="HisRS-like_core"/>
</dbReference>
<evidence type="ECO:0000259" key="7">
    <source>
        <dbReference type="PROSITE" id="PS50862"/>
    </source>
</evidence>
<dbReference type="GO" id="GO:0006427">
    <property type="term" value="P:histidyl-tRNA aminoacylation"/>
    <property type="evidence" value="ECO:0007669"/>
    <property type="project" value="InterPro"/>
</dbReference>
<dbReference type="EMBL" id="LNQE01001483">
    <property type="protein sequence ID" value="KUG16712.1"/>
    <property type="molecule type" value="Genomic_DNA"/>
</dbReference>
<dbReference type="PANTHER" id="PTHR43707:SF1">
    <property type="entry name" value="HISTIDINE--TRNA LIGASE, MITOCHONDRIAL-RELATED"/>
    <property type="match status" value="1"/>
</dbReference>
<sequence>MTIIKRPRGTRDFLPEEMRKRSQARKAMQEVLCRWGYQEVATPTFEHLELFTEKSGASVIDEIYSFQDKGGRDLALRPELTAPVMRMFVSELQNSPKPLRLYYFGNCFRYERPQKGRFREFWQLGAELIGGARPDSEAEAIALADQLIRSAGIRGDIHLGYLGLIRAILERIEGDKRAAAMRMIDKKERSALKELLEDLDQGDLGLLELIDLKGKASLDKALEIAGDLLLTETQEASTGIGGPKACSEPKMQSEGRGSARNGRAVSSQLHLEEFQETVDLLGAYGVDFQIDFEIVRGLDYYSGTVFEIYAEGLGAQRQICGGGTYELSSLFGGKETSSTGFGLGFDRIMEIAHIMEERKPPVFLVYTPDVKVDAARIAVSLRRSVPTVLDVMGRSMGAQLKAASGAGARHAVIVGREELDSGRLILRDMSGGEQENLTLEEIVERLSRIYSSV</sequence>
<dbReference type="InterPro" id="IPR006195">
    <property type="entry name" value="aa-tRNA-synth_II"/>
</dbReference>
<accession>A0A0W8F744</accession>
<dbReference type="PANTHER" id="PTHR43707">
    <property type="entry name" value="HISTIDYL-TRNA SYNTHETASE"/>
    <property type="match status" value="1"/>
</dbReference>
<evidence type="ECO:0000256" key="1">
    <source>
        <dbReference type="ARBA" id="ARBA00008226"/>
    </source>
</evidence>
<dbReference type="GO" id="GO:0005737">
    <property type="term" value="C:cytoplasm"/>
    <property type="evidence" value="ECO:0007669"/>
    <property type="project" value="InterPro"/>
</dbReference>
<comment type="caution">
    <text evidence="8">The sequence shown here is derived from an EMBL/GenBank/DDBJ whole genome shotgun (WGS) entry which is preliminary data.</text>
</comment>
<evidence type="ECO:0000256" key="4">
    <source>
        <dbReference type="ARBA" id="ARBA00030619"/>
    </source>
</evidence>
<evidence type="ECO:0000256" key="6">
    <source>
        <dbReference type="SAM" id="MobiDB-lite"/>
    </source>
</evidence>
<dbReference type="InterPro" id="IPR004516">
    <property type="entry name" value="HisRS/HisZ"/>
</dbReference>
<name>A0A0W8F744_9ZZZZ</name>